<evidence type="ECO:0000313" key="6">
    <source>
        <dbReference type="EMBL" id="EFM12576.1"/>
    </source>
</evidence>
<dbReference type="SUPFAM" id="SSF49785">
    <property type="entry name" value="Galactose-binding domain-like"/>
    <property type="match status" value="1"/>
</dbReference>
<dbReference type="OrthoDB" id="52286at2"/>
<feature type="signal peptide" evidence="2">
    <location>
        <begin position="1"/>
        <end position="31"/>
    </location>
</feature>
<proteinExistence type="predicted"/>
<keyword evidence="2" id="KW-0732">Signal</keyword>
<dbReference type="Gene3D" id="2.60.40.10">
    <property type="entry name" value="Immunoglobulins"/>
    <property type="match status" value="3"/>
</dbReference>
<feature type="domain" description="Fibronectin type-III" evidence="4">
    <location>
        <begin position="603"/>
        <end position="688"/>
    </location>
</feature>
<dbReference type="InterPro" id="IPR003961">
    <property type="entry name" value="FN3_dom"/>
</dbReference>
<dbReference type="PROSITE" id="PS51272">
    <property type="entry name" value="SLH"/>
    <property type="match status" value="3"/>
</dbReference>
<dbReference type="InterPro" id="IPR008979">
    <property type="entry name" value="Galactose-bd-like_sf"/>
</dbReference>
<dbReference type="InterPro" id="IPR025883">
    <property type="entry name" value="Cadherin-like_domain"/>
</dbReference>
<dbReference type="Pfam" id="PF00754">
    <property type="entry name" value="F5_F8_type_C"/>
    <property type="match status" value="1"/>
</dbReference>
<dbReference type="eggNOG" id="COG5434">
    <property type="taxonomic scope" value="Bacteria"/>
</dbReference>
<dbReference type="EMBL" id="AEDD01000001">
    <property type="protein sequence ID" value="EFM12576.1"/>
    <property type="molecule type" value="Genomic_DNA"/>
</dbReference>
<dbReference type="PROSITE" id="PS50022">
    <property type="entry name" value="FA58C_3"/>
    <property type="match status" value="1"/>
</dbReference>
<reference evidence="6 7" key="1">
    <citation type="submission" date="2010-07" db="EMBL/GenBank/DDBJ databases">
        <title>The draft genome of Paenibacillus curdlanolyticus YK9.</title>
        <authorList>
            <consortium name="US DOE Joint Genome Institute (JGI-PGF)"/>
            <person name="Lucas S."/>
            <person name="Copeland A."/>
            <person name="Lapidus A."/>
            <person name="Cheng J.-F."/>
            <person name="Bruce D."/>
            <person name="Goodwin L."/>
            <person name="Pitluck S."/>
            <person name="Land M.L."/>
            <person name="Hauser L."/>
            <person name="Chang Y.-J."/>
            <person name="Jeffries C."/>
            <person name="Anderson I.J."/>
            <person name="Johnson E."/>
            <person name="Loganathan U."/>
            <person name="Mulhopadhyay B."/>
            <person name="Kyrpides N."/>
            <person name="Woyke T.J."/>
        </authorList>
    </citation>
    <scope>NUCLEOTIDE SEQUENCE [LARGE SCALE GENOMIC DNA]</scope>
    <source>
        <strain evidence="6 7">YK9</strain>
    </source>
</reference>
<dbReference type="InterPro" id="IPR051465">
    <property type="entry name" value="Cell_Envelope_Struct_Comp"/>
</dbReference>
<dbReference type="SMART" id="SM00060">
    <property type="entry name" value="FN3"/>
    <property type="match status" value="2"/>
</dbReference>
<dbReference type="InterPro" id="IPR001119">
    <property type="entry name" value="SLH_dom"/>
</dbReference>
<dbReference type="PANTHER" id="PTHR43308:SF5">
    <property type="entry name" value="S-LAYER PROTEIN _ PEPTIDOGLYCAN ENDO-BETA-N-ACETYLGLUCOSAMINIDASE"/>
    <property type="match status" value="1"/>
</dbReference>
<protein>
    <submittedName>
        <fullName evidence="6">Coagulation factor 5/8 type domain protein</fullName>
    </submittedName>
</protein>
<feature type="compositionally biased region" description="Polar residues" evidence="1">
    <location>
        <begin position="674"/>
        <end position="689"/>
    </location>
</feature>
<dbReference type="STRING" id="717606.PaecuDRAFT_0087"/>
<evidence type="ECO:0000259" key="4">
    <source>
        <dbReference type="PROSITE" id="PS50853"/>
    </source>
</evidence>
<sequence length="1297" mass="136612">MKKLKKMISTLSVASVVASSLCLVAPAAASAATGANNSIFGPNVYVFDPSMSMSDIESDANAVFDIQEDNQFGNDRYALLFKPGTYDVDVKAGFYTQISGLGQNPDDVTITGSAGVDAKWWGGNATLNFWRSFENFAIDPSASNDTKYAVAQAAPMRRMHIKSNMLLFDFDPWWNAGWGSGGFLADSIVDDQIIPASQQQWFSRNNQYGSWSNGVWNMVFVGDSTPPAGTFPQEPYTVVDESPVIREKPYLYIDSNGEYQVFVPDKQTNAKGVSWANGSTPGHSVSINDFYIAQPGTSDAASINAALSSGKNVIFTPGIFHTNDTIRITNPDTIVLGLGMATIIPDNGQVGMTIADVDGVKVAGLLFDAGPQNSPSLLEVGPAGSSLDHAANPTSLHDLFFRVGGDILGLADNVMTINSDDVIGDHFWIWRADHGASVTWGTSSKTGLIVNGDDITLYGLFNEHHSEYQTLWNGERGRTYFYQSEIPYDPPAQADWMSHNGTVNGYASYKVADGVTTHEAWGLGIYSYFRDAAVKLNSAIEVPNVPGIKIHHATTIFLSGMAGSEITHIVNNNGGRVYANSPESAMRQTLTEFIGADAIAPTVPTNLSAVELSNSKIQLNWTASTDNIGVEGYDIYRNGILVGFSGTNSYQDTGLSSSTAYTYTVRAKDANSNVSADSNTATATTQSNGGKLDRIGWTATTTTPSNDPYANLFDDNMNSRWSSGTTMVPGQSITIDMQGAKDITKVVMDSSNSANDYARGYEIYASADGTNWGSAIASGTGTGAVISADAVAQNVRYIKIVQTGTSGSWWSINEIYVYGTPAVVTPPQDTTAPETTIDSGPAVVSSSTTATFTFSSNENGTFEASLDGAAFAASTSPLTLTGLADGSHTLQVRAIDAAGNVDATPASYTWTVDTAVTPPQDTTAPETTIDSGPAAASNSATATFTFSSNENGTFEASLDGAAFAASTSPLTLTGLADGSHTLQVRAIDAAGNVDATPASYTWTVNTAPPVSSGGGGVFLSNNADLQALDLGADGKGLALTPTFQANVTSYSAATEAAQVQVTVKTSHAGAKATLALNGQALSDGKAELKEGDNSLVVTVKAENGATKSYTVSIHRATATTTPIAFSDLVGHWAEEQILLAAEKKLINGYPDGTFQPDRTITRAEFVVMLMHALQPDAKGAELTFADSNEIGQWAQEAIAAAVKAGIVQGYSDGSFQPNATITRAEVAVMVKRALGTASAASAAGFSDQADIPQWAQDAVDLLQAEGFIQGRSGNRYEPNAQTTRAEAAVLLLRILQK</sequence>
<dbReference type="eggNOG" id="COG5184">
    <property type="taxonomic scope" value="Bacteria"/>
</dbReference>
<evidence type="ECO:0000259" key="5">
    <source>
        <dbReference type="PROSITE" id="PS51272"/>
    </source>
</evidence>
<feature type="chain" id="PRO_5003136083" evidence="2">
    <location>
        <begin position="32"/>
        <end position="1297"/>
    </location>
</feature>
<dbReference type="CDD" id="cd23669">
    <property type="entry name" value="GH55_SacteLam55A-like"/>
    <property type="match status" value="1"/>
</dbReference>
<dbReference type="SUPFAM" id="SSF49265">
    <property type="entry name" value="Fibronectin type III"/>
    <property type="match status" value="1"/>
</dbReference>
<organism evidence="6 7">
    <name type="scientific">Paenibacillus curdlanolyticus YK9</name>
    <dbReference type="NCBI Taxonomy" id="717606"/>
    <lineage>
        <taxon>Bacteria</taxon>
        <taxon>Bacillati</taxon>
        <taxon>Bacillota</taxon>
        <taxon>Bacilli</taxon>
        <taxon>Bacillales</taxon>
        <taxon>Paenibacillaceae</taxon>
        <taxon>Paenibacillus</taxon>
    </lineage>
</organism>
<evidence type="ECO:0000256" key="2">
    <source>
        <dbReference type="SAM" id="SignalP"/>
    </source>
</evidence>
<dbReference type="InterPro" id="IPR036116">
    <property type="entry name" value="FN3_sf"/>
</dbReference>
<dbReference type="CDD" id="cd00063">
    <property type="entry name" value="FN3"/>
    <property type="match status" value="1"/>
</dbReference>
<accession>E0I4P5</accession>
<feature type="domain" description="SLH" evidence="5">
    <location>
        <begin position="1120"/>
        <end position="1180"/>
    </location>
</feature>
<feature type="domain" description="F5/8 type C" evidence="3">
    <location>
        <begin position="678"/>
        <end position="820"/>
    </location>
</feature>
<dbReference type="PROSITE" id="PS50853">
    <property type="entry name" value="FN3"/>
    <property type="match status" value="1"/>
</dbReference>
<evidence type="ECO:0000256" key="1">
    <source>
        <dbReference type="SAM" id="MobiDB-lite"/>
    </source>
</evidence>
<dbReference type="Proteomes" id="UP000005387">
    <property type="component" value="Unassembled WGS sequence"/>
</dbReference>
<dbReference type="eggNOG" id="COG4733">
    <property type="taxonomic scope" value="Bacteria"/>
</dbReference>
<dbReference type="Pfam" id="PF00395">
    <property type="entry name" value="SLH"/>
    <property type="match status" value="3"/>
</dbReference>
<evidence type="ECO:0000259" key="3">
    <source>
        <dbReference type="PROSITE" id="PS50022"/>
    </source>
</evidence>
<dbReference type="eggNOG" id="COG2885">
    <property type="taxonomic scope" value="Bacteria"/>
</dbReference>
<dbReference type="InterPro" id="IPR059186">
    <property type="entry name" value="SACTE_4363"/>
</dbReference>
<dbReference type="Gene3D" id="2.60.120.260">
    <property type="entry name" value="Galactose-binding domain-like"/>
    <property type="match status" value="1"/>
</dbReference>
<dbReference type="Pfam" id="PF12733">
    <property type="entry name" value="Cadherin-like"/>
    <property type="match status" value="1"/>
</dbReference>
<gene>
    <name evidence="6" type="ORF">PaecuDRAFT_0087</name>
</gene>
<dbReference type="PANTHER" id="PTHR43308">
    <property type="entry name" value="OUTER MEMBRANE PROTEIN ALPHA-RELATED"/>
    <property type="match status" value="1"/>
</dbReference>
<feature type="domain" description="SLH" evidence="5">
    <location>
        <begin position="1181"/>
        <end position="1244"/>
    </location>
</feature>
<name>E0I4P5_9BACL</name>
<feature type="region of interest" description="Disordered" evidence="1">
    <location>
        <begin position="674"/>
        <end position="700"/>
    </location>
</feature>
<dbReference type="InterPro" id="IPR013783">
    <property type="entry name" value="Ig-like_fold"/>
</dbReference>
<keyword evidence="7" id="KW-1185">Reference proteome</keyword>
<dbReference type="RefSeq" id="WP_006036105.1">
    <property type="nucleotide sequence ID" value="NZ_AEDD01000001.1"/>
</dbReference>
<dbReference type="InterPro" id="IPR000421">
    <property type="entry name" value="FA58C"/>
</dbReference>
<feature type="domain" description="SLH" evidence="5">
    <location>
        <begin position="1245"/>
        <end position="1297"/>
    </location>
</feature>
<evidence type="ECO:0000313" key="7">
    <source>
        <dbReference type="Proteomes" id="UP000005387"/>
    </source>
</evidence>